<keyword evidence="5 9" id="KW-0560">Oxidoreductase</keyword>
<dbReference type="InterPro" id="IPR013786">
    <property type="entry name" value="AcylCoA_DH/ox_N"/>
</dbReference>
<feature type="domain" description="Acyl-CoA dehydrogenase/oxidase C-terminal" evidence="6">
    <location>
        <begin position="246"/>
        <end position="412"/>
    </location>
</feature>
<dbReference type="Pfam" id="PF00441">
    <property type="entry name" value="Acyl-CoA_dh_1"/>
    <property type="match status" value="1"/>
</dbReference>
<keyword evidence="4" id="KW-0274">FAD</keyword>
<comment type="cofactor">
    <cofactor evidence="1">
        <name>FAD</name>
        <dbReference type="ChEBI" id="CHEBI:57692"/>
    </cofactor>
</comment>
<gene>
    <name evidence="9" type="ORF">LMG27174_05087</name>
</gene>
<evidence type="ECO:0000256" key="3">
    <source>
        <dbReference type="ARBA" id="ARBA00022630"/>
    </source>
</evidence>
<name>A0A6J5C055_9BURK</name>
<comment type="similarity">
    <text evidence="2">Belongs to the acyl-CoA dehydrogenase family.</text>
</comment>
<dbReference type="InterPro" id="IPR006091">
    <property type="entry name" value="Acyl-CoA_Oxase/DH_mid-dom"/>
</dbReference>
<keyword evidence="3" id="KW-0285">Flavoprotein</keyword>
<dbReference type="InterPro" id="IPR009100">
    <property type="entry name" value="AcylCoA_DH/oxidase_NM_dom_sf"/>
</dbReference>
<evidence type="ECO:0000256" key="2">
    <source>
        <dbReference type="ARBA" id="ARBA00009347"/>
    </source>
</evidence>
<evidence type="ECO:0000256" key="5">
    <source>
        <dbReference type="ARBA" id="ARBA00023002"/>
    </source>
</evidence>
<dbReference type="EC" id="1.3.99.-" evidence="9"/>
<evidence type="ECO:0000313" key="9">
    <source>
        <dbReference type="EMBL" id="CAB3722426.1"/>
    </source>
</evidence>
<dbReference type="GO" id="GO:0005886">
    <property type="term" value="C:plasma membrane"/>
    <property type="evidence" value="ECO:0007669"/>
    <property type="project" value="TreeGrafter"/>
</dbReference>
<dbReference type="InterPro" id="IPR037069">
    <property type="entry name" value="AcylCoA_DH/ox_N_sf"/>
</dbReference>
<dbReference type="SUPFAM" id="SSF47203">
    <property type="entry name" value="Acyl-CoA dehydrogenase C-terminal domain-like"/>
    <property type="match status" value="1"/>
</dbReference>
<sequence>MDGRQRRGNESRRDTMDLRYTDEELAFRDEVRAFFKEALPQDIRTKAALGQRYSSADLRRWQRILYERGWATPAWDKAWGGTGWSAVQQYIFKEELHMAPAPETLSFNVNMIGPVLIAFGSDEQKRDFLPRIASLEYWFCQGFSEPGAGSDLAALRTQAVREGDHYVINGQKLWTSTAHHADWMFCLVRTDTSGKKQQGITYLLIDMKTPGLTVRPIITIDGHHETNEVFFDNVRVPVANRIGEENKGWDYAKYLLGNERSGIARVGVSKMRIRHAKDLAKRVPCGDGVLWDNPQFRERVASIEVELKALEITQMRVIAGSTARGSHTPDPKTSILKIKGSELQQLAAELLLEVAGPDALPLDLDFVRGVGEPIRDPDWALTIAPNHYFARHVSIVGGSNEIQKNILAKSVLGL</sequence>
<evidence type="ECO:0000313" key="10">
    <source>
        <dbReference type="Proteomes" id="UP000494205"/>
    </source>
</evidence>
<organism evidence="9 10">
    <name type="scientific">Paraburkholderia rhynchosiae</name>
    <dbReference type="NCBI Taxonomy" id="487049"/>
    <lineage>
        <taxon>Bacteria</taxon>
        <taxon>Pseudomonadati</taxon>
        <taxon>Pseudomonadota</taxon>
        <taxon>Betaproteobacteria</taxon>
        <taxon>Burkholderiales</taxon>
        <taxon>Burkholderiaceae</taxon>
        <taxon>Paraburkholderia</taxon>
    </lineage>
</organism>
<evidence type="ECO:0000256" key="4">
    <source>
        <dbReference type="ARBA" id="ARBA00022827"/>
    </source>
</evidence>
<protein>
    <submittedName>
        <fullName evidence="9">Acyl-CoA dehydrogenase FadE17</fullName>
        <ecNumber evidence="9">1.3.99.-</ecNumber>
    </submittedName>
</protein>
<dbReference type="GO" id="GO:0016627">
    <property type="term" value="F:oxidoreductase activity, acting on the CH-CH group of donors"/>
    <property type="evidence" value="ECO:0007669"/>
    <property type="project" value="InterPro"/>
</dbReference>
<proteinExistence type="inferred from homology"/>
<dbReference type="GO" id="GO:0050660">
    <property type="term" value="F:flavin adenine dinucleotide binding"/>
    <property type="evidence" value="ECO:0007669"/>
    <property type="project" value="InterPro"/>
</dbReference>
<dbReference type="Pfam" id="PF02770">
    <property type="entry name" value="Acyl-CoA_dh_M"/>
    <property type="match status" value="1"/>
</dbReference>
<dbReference type="Pfam" id="PF02771">
    <property type="entry name" value="Acyl-CoA_dh_N"/>
    <property type="match status" value="1"/>
</dbReference>
<dbReference type="InterPro" id="IPR009075">
    <property type="entry name" value="AcylCo_DH/oxidase_C"/>
</dbReference>
<dbReference type="Gene3D" id="2.40.110.10">
    <property type="entry name" value="Butyryl-CoA Dehydrogenase, subunit A, domain 2"/>
    <property type="match status" value="1"/>
</dbReference>
<evidence type="ECO:0000259" key="6">
    <source>
        <dbReference type="Pfam" id="PF00441"/>
    </source>
</evidence>
<feature type="domain" description="Acyl-CoA dehydrogenase/oxidase N-terminal" evidence="8">
    <location>
        <begin position="21"/>
        <end position="135"/>
    </location>
</feature>
<evidence type="ECO:0000259" key="7">
    <source>
        <dbReference type="Pfam" id="PF02770"/>
    </source>
</evidence>
<dbReference type="InterPro" id="IPR052161">
    <property type="entry name" value="Mycobact_Acyl-CoA_DH"/>
</dbReference>
<reference evidence="9 10" key="1">
    <citation type="submission" date="2020-04" db="EMBL/GenBank/DDBJ databases">
        <authorList>
            <person name="De Canck E."/>
        </authorList>
    </citation>
    <scope>NUCLEOTIDE SEQUENCE [LARGE SCALE GENOMIC DNA]</scope>
    <source>
        <strain evidence="9 10">LMG 27174</strain>
    </source>
</reference>
<dbReference type="Proteomes" id="UP000494205">
    <property type="component" value="Unassembled WGS sequence"/>
</dbReference>
<dbReference type="EMBL" id="CADIJZ010000021">
    <property type="protein sequence ID" value="CAB3722426.1"/>
    <property type="molecule type" value="Genomic_DNA"/>
</dbReference>
<dbReference type="AlphaFoldDB" id="A0A6J5C055"/>
<feature type="domain" description="Acyl-CoA oxidase/dehydrogenase middle" evidence="7">
    <location>
        <begin position="140"/>
        <end position="234"/>
    </location>
</feature>
<dbReference type="SUPFAM" id="SSF56645">
    <property type="entry name" value="Acyl-CoA dehydrogenase NM domain-like"/>
    <property type="match status" value="1"/>
</dbReference>
<dbReference type="Gene3D" id="1.10.540.10">
    <property type="entry name" value="Acyl-CoA dehydrogenase/oxidase, N-terminal domain"/>
    <property type="match status" value="1"/>
</dbReference>
<dbReference type="InterPro" id="IPR036250">
    <property type="entry name" value="AcylCo_DH-like_C"/>
</dbReference>
<accession>A0A6J5C055</accession>
<dbReference type="FunFam" id="2.40.110.10:FF:000011">
    <property type="entry name" value="Acyl-CoA dehydrogenase FadE34"/>
    <property type="match status" value="1"/>
</dbReference>
<dbReference type="InterPro" id="IPR046373">
    <property type="entry name" value="Acyl-CoA_Oxase/DH_mid-dom_sf"/>
</dbReference>
<dbReference type="Gene3D" id="1.20.140.10">
    <property type="entry name" value="Butyryl-CoA Dehydrogenase, subunit A, domain 3"/>
    <property type="match status" value="1"/>
</dbReference>
<evidence type="ECO:0000256" key="1">
    <source>
        <dbReference type="ARBA" id="ARBA00001974"/>
    </source>
</evidence>
<dbReference type="PANTHER" id="PTHR43292">
    <property type="entry name" value="ACYL-COA DEHYDROGENASE"/>
    <property type="match status" value="1"/>
</dbReference>
<evidence type="ECO:0000259" key="8">
    <source>
        <dbReference type="Pfam" id="PF02771"/>
    </source>
</evidence>
<dbReference type="PANTHER" id="PTHR43292:SF3">
    <property type="entry name" value="ACYL-COA DEHYDROGENASE FADE29"/>
    <property type="match status" value="1"/>
</dbReference>